<reference evidence="1 2" key="1">
    <citation type="journal article" date="2013" name="PLoS ONE">
        <title>Genomic and secretomic analyses reveal unique features of the lignocellulolytic enzyme system of Penicillium decumbens.</title>
        <authorList>
            <person name="Liu G."/>
            <person name="Zhang L."/>
            <person name="Wei X."/>
            <person name="Zou G."/>
            <person name="Qin Y."/>
            <person name="Ma L."/>
            <person name="Li J."/>
            <person name="Zheng H."/>
            <person name="Wang S."/>
            <person name="Wang C."/>
            <person name="Xun L."/>
            <person name="Zhao G.-P."/>
            <person name="Zhou Z."/>
            <person name="Qu Y."/>
        </authorList>
    </citation>
    <scope>NUCLEOTIDE SEQUENCE [LARGE SCALE GENOMIC DNA]</scope>
    <source>
        <strain evidence="2">114-2 / CGMCC 5302</strain>
    </source>
</reference>
<protein>
    <submittedName>
        <fullName evidence="1">Uncharacterized protein</fullName>
    </submittedName>
</protein>
<name>S7ZVA3_PENO1</name>
<dbReference type="HOGENOM" id="CLU_1278000_0_0_1"/>
<keyword evidence="2" id="KW-1185">Reference proteome</keyword>
<dbReference type="EMBL" id="KB644415">
    <property type="protein sequence ID" value="EPS34675.1"/>
    <property type="molecule type" value="Genomic_DNA"/>
</dbReference>
<sequence length="216" mass="23793">MAPLFMHPTVGLWSGELSFRGYKQDHWIPPTVAETGGGEEEVYQKHPRHPLYAVGMTAARAVRQGFGAPQRSQRGAASPLSRSLFHGRPAVLVTPRLAIIDLIPKSGPLFIEDQITSLDRVELGTIRPSGAGSLDLVVRLRVGDQTLFKVTTGYQCAMHIHRSRIFGLAMTYVLVLSRHLGDWVLARSLLARQARALSRDGSKHLLSPTEASISRR</sequence>
<gene>
    <name evidence="1" type="ORF">PDE_09639</name>
</gene>
<proteinExistence type="predicted"/>
<evidence type="ECO:0000313" key="2">
    <source>
        <dbReference type="Proteomes" id="UP000019376"/>
    </source>
</evidence>
<accession>S7ZVA3</accession>
<evidence type="ECO:0000313" key="1">
    <source>
        <dbReference type="EMBL" id="EPS34675.1"/>
    </source>
</evidence>
<dbReference type="Proteomes" id="UP000019376">
    <property type="component" value="Unassembled WGS sequence"/>
</dbReference>
<organism evidence="1 2">
    <name type="scientific">Penicillium oxalicum (strain 114-2 / CGMCC 5302)</name>
    <name type="common">Penicillium decumbens</name>
    <dbReference type="NCBI Taxonomy" id="933388"/>
    <lineage>
        <taxon>Eukaryota</taxon>
        <taxon>Fungi</taxon>
        <taxon>Dikarya</taxon>
        <taxon>Ascomycota</taxon>
        <taxon>Pezizomycotina</taxon>
        <taxon>Eurotiomycetes</taxon>
        <taxon>Eurotiomycetidae</taxon>
        <taxon>Eurotiales</taxon>
        <taxon>Aspergillaceae</taxon>
        <taxon>Penicillium</taxon>
    </lineage>
</organism>
<dbReference type="AlphaFoldDB" id="S7ZVA3"/>